<evidence type="ECO:0000256" key="1">
    <source>
        <dbReference type="SAM" id="MobiDB-lite"/>
    </source>
</evidence>
<feature type="domain" description="J" evidence="2">
    <location>
        <begin position="4"/>
        <end position="63"/>
    </location>
</feature>
<proteinExistence type="predicted"/>
<dbReference type="Gene3D" id="1.10.287.110">
    <property type="entry name" value="DnaJ domain"/>
    <property type="match status" value="1"/>
</dbReference>
<feature type="compositionally biased region" description="Low complexity" evidence="1">
    <location>
        <begin position="225"/>
        <end position="234"/>
    </location>
</feature>
<dbReference type="InterPro" id="IPR036869">
    <property type="entry name" value="J_dom_sf"/>
</dbReference>
<dbReference type="SUPFAM" id="SSF46565">
    <property type="entry name" value="Chaperone J-domain"/>
    <property type="match status" value="1"/>
</dbReference>
<dbReference type="PROSITE" id="PS50076">
    <property type="entry name" value="DNAJ_2"/>
    <property type="match status" value="1"/>
</dbReference>
<feature type="compositionally biased region" description="Polar residues" evidence="1">
    <location>
        <begin position="245"/>
        <end position="257"/>
    </location>
</feature>
<dbReference type="PRINTS" id="PR00625">
    <property type="entry name" value="JDOMAIN"/>
</dbReference>
<accession>A0AAD4MB68</accession>
<dbReference type="PANTHER" id="PTHR43948">
    <property type="entry name" value="DNAJ HOMOLOG SUBFAMILY B"/>
    <property type="match status" value="1"/>
</dbReference>
<evidence type="ECO:0000313" key="4">
    <source>
        <dbReference type="Proteomes" id="UP001203297"/>
    </source>
</evidence>
<gene>
    <name evidence="3" type="ORF">B0F90DRAFT_1693978</name>
</gene>
<dbReference type="EMBL" id="WTXG01000004">
    <property type="protein sequence ID" value="KAI0305854.1"/>
    <property type="molecule type" value="Genomic_DNA"/>
</dbReference>
<evidence type="ECO:0000313" key="3">
    <source>
        <dbReference type="EMBL" id="KAI0305854.1"/>
    </source>
</evidence>
<dbReference type="SMART" id="SM00271">
    <property type="entry name" value="DnaJ"/>
    <property type="match status" value="1"/>
</dbReference>
<protein>
    <submittedName>
        <fullName evidence="3">DnaJ domain-containing protein</fullName>
    </submittedName>
</protein>
<feature type="compositionally biased region" description="Basic and acidic residues" evidence="1">
    <location>
        <begin position="270"/>
        <end position="282"/>
    </location>
</feature>
<keyword evidence="4" id="KW-1185">Reference proteome</keyword>
<reference evidence="3" key="1">
    <citation type="journal article" date="2022" name="New Phytol.">
        <title>Evolutionary transition to the ectomycorrhizal habit in the genomes of a hyperdiverse lineage of mushroom-forming fungi.</title>
        <authorList>
            <person name="Looney B."/>
            <person name="Miyauchi S."/>
            <person name="Morin E."/>
            <person name="Drula E."/>
            <person name="Courty P.E."/>
            <person name="Kohler A."/>
            <person name="Kuo A."/>
            <person name="LaButti K."/>
            <person name="Pangilinan J."/>
            <person name="Lipzen A."/>
            <person name="Riley R."/>
            <person name="Andreopoulos W."/>
            <person name="He G."/>
            <person name="Johnson J."/>
            <person name="Nolan M."/>
            <person name="Tritt A."/>
            <person name="Barry K.W."/>
            <person name="Grigoriev I.V."/>
            <person name="Nagy L.G."/>
            <person name="Hibbett D."/>
            <person name="Henrissat B."/>
            <person name="Matheny P.B."/>
            <person name="Labbe J."/>
            <person name="Martin F.M."/>
        </authorList>
    </citation>
    <scope>NUCLEOTIDE SEQUENCE</scope>
    <source>
        <strain evidence="3">BPL690</strain>
    </source>
</reference>
<dbReference type="GO" id="GO:0044183">
    <property type="term" value="F:protein folding chaperone"/>
    <property type="evidence" value="ECO:0007669"/>
    <property type="project" value="TreeGrafter"/>
</dbReference>
<dbReference type="GO" id="GO:0051082">
    <property type="term" value="F:unfolded protein binding"/>
    <property type="evidence" value="ECO:0007669"/>
    <property type="project" value="TreeGrafter"/>
</dbReference>
<feature type="compositionally biased region" description="Basic and acidic residues" evidence="1">
    <location>
        <begin position="307"/>
        <end position="317"/>
    </location>
</feature>
<dbReference type="GO" id="GO:0005634">
    <property type="term" value="C:nucleus"/>
    <property type="evidence" value="ECO:0007669"/>
    <property type="project" value="TreeGrafter"/>
</dbReference>
<dbReference type="GO" id="GO:0005737">
    <property type="term" value="C:cytoplasm"/>
    <property type="evidence" value="ECO:0007669"/>
    <property type="project" value="TreeGrafter"/>
</dbReference>
<dbReference type="GO" id="GO:0051087">
    <property type="term" value="F:protein-folding chaperone binding"/>
    <property type="evidence" value="ECO:0007669"/>
    <property type="project" value="TreeGrafter"/>
</dbReference>
<dbReference type="CDD" id="cd06257">
    <property type="entry name" value="DnaJ"/>
    <property type="match status" value="1"/>
</dbReference>
<organism evidence="3 4">
    <name type="scientific">Multifurca ochricompacta</name>
    <dbReference type="NCBI Taxonomy" id="376703"/>
    <lineage>
        <taxon>Eukaryota</taxon>
        <taxon>Fungi</taxon>
        <taxon>Dikarya</taxon>
        <taxon>Basidiomycota</taxon>
        <taxon>Agaricomycotina</taxon>
        <taxon>Agaricomycetes</taxon>
        <taxon>Russulales</taxon>
        <taxon>Russulaceae</taxon>
        <taxon>Multifurca</taxon>
    </lineage>
</organism>
<feature type="region of interest" description="Disordered" evidence="1">
    <location>
        <begin position="221"/>
        <end position="325"/>
    </location>
</feature>
<sequence length="325" mass="37327">MSTNLYEVLGVQRDATEDQIRKAYKKRALQTHPDRAPPEQKTTAEDEFRKVNNAYEVLIDTAKRRGTSYPFPDDPFDFAWNHHTGFTDPFRLFESIFGELHHAMSDPFFVDPWRRDRRHDVHQRVRGFFDDPLVGVGFPYERGNMFDDTLNTGNGRTRAYSQVSRGTVAPDGRWVAESRMTRTINGVTESVWKRRDGAGNEYATYTYPDGRERHTVNGREQIGSHQHAQPQRIQAPPPPPAPIQTSGVSPSSSYSATSRKRDSPTSASSRKRDSPSREHHSPIEIQSSSHAGSPPPINHHYRPPTAVHDRYSHETPHYKSRWWKR</sequence>
<comment type="caution">
    <text evidence="3">The sequence shown here is derived from an EMBL/GenBank/DDBJ whole genome shotgun (WGS) entry which is preliminary data.</text>
</comment>
<dbReference type="Pfam" id="PF00226">
    <property type="entry name" value="DnaJ"/>
    <property type="match status" value="1"/>
</dbReference>
<name>A0AAD4MB68_9AGAM</name>
<dbReference type="Proteomes" id="UP001203297">
    <property type="component" value="Unassembled WGS sequence"/>
</dbReference>
<evidence type="ECO:0000259" key="2">
    <source>
        <dbReference type="PROSITE" id="PS50076"/>
    </source>
</evidence>
<dbReference type="AlphaFoldDB" id="A0AAD4MB68"/>
<dbReference type="PANTHER" id="PTHR43948:SF14">
    <property type="entry name" value="PROTEIN DNAJ, PUTATIVE-RELATED"/>
    <property type="match status" value="1"/>
</dbReference>
<dbReference type="InterPro" id="IPR001623">
    <property type="entry name" value="DnaJ_domain"/>
</dbReference>